<evidence type="ECO:0000256" key="8">
    <source>
        <dbReference type="SAM" id="MobiDB-lite"/>
    </source>
</evidence>
<sequence>MTIYGIGTDILRANRIRLLMERRGPLRVAKRFLTEQEFVAFQRLKHPFPPRMQSWEEDTRYMWLAVRFSVKEAVFKAAFPRLKLTWKDVDLKKKWGKPYVRILDPLKKHLIGNIHVSITHDGDYVSTFCVIERPKWTEDGEETEWDDQLAIRGKHLSPEQKPVSFRDAVWGDEKDDARGGGSGQPV</sequence>
<dbReference type="HAMAP" id="MF_00101">
    <property type="entry name" value="AcpS"/>
    <property type="match status" value="1"/>
</dbReference>
<dbReference type="InterPro" id="IPR037143">
    <property type="entry name" value="4-PPantetheinyl_Trfase_dom_sf"/>
</dbReference>
<evidence type="ECO:0000313" key="11">
    <source>
        <dbReference type="Proteomes" id="UP000030653"/>
    </source>
</evidence>
<feature type="compositionally biased region" description="Basic and acidic residues" evidence="8">
    <location>
        <begin position="169"/>
        <end position="178"/>
    </location>
</feature>
<dbReference type="HOGENOM" id="CLU_089696_3_2_1"/>
<keyword evidence="3" id="KW-0479">Metal-binding</keyword>
<evidence type="ECO:0000256" key="3">
    <source>
        <dbReference type="ARBA" id="ARBA00022723"/>
    </source>
</evidence>
<dbReference type="InterPro" id="IPR002582">
    <property type="entry name" value="ACPS"/>
</dbReference>
<dbReference type="OMA" id="HDGEYVF"/>
<keyword evidence="5" id="KW-0460">Magnesium</keyword>
<dbReference type="NCBIfam" id="TIGR00556">
    <property type="entry name" value="pantethn_trn"/>
    <property type="match status" value="1"/>
</dbReference>
<dbReference type="GO" id="GO:0006633">
    <property type="term" value="P:fatty acid biosynthetic process"/>
    <property type="evidence" value="ECO:0007669"/>
    <property type="project" value="UniProtKB-KW"/>
</dbReference>
<feature type="domain" description="4'-phosphopantetheinyl transferase" evidence="9">
    <location>
        <begin position="5"/>
        <end position="129"/>
    </location>
</feature>
<evidence type="ECO:0000259" key="9">
    <source>
        <dbReference type="Pfam" id="PF01648"/>
    </source>
</evidence>
<organism evidence="10 11">
    <name type="scientific">Dacryopinax primogenitus (strain DJM 731)</name>
    <name type="common">Brown rot fungus</name>
    <dbReference type="NCBI Taxonomy" id="1858805"/>
    <lineage>
        <taxon>Eukaryota</taxon>
        <taxon>Fungi</taxon>
        <taxon>Dikarya</taxon>
        <taxon>Basidiomycota</taxon>
        <taxon>Agaricomycotina</taxon>
        <taxon>Dacrymycetes</taxon>
        <taxon>Dacrymycetales</taxon>
        <taxon>Dacrymycetaceae</taxon>
        <taxon>Dacryopinax</taxon>
    </lineage>
</organism>
<accession>M5FQ87</accession>
<protein>
    <submittedName>
        <fullName evidence="10">4'-phosphopantetheinyl transferase</fullName>
    </submittedName>
</protein>
<evidence type="ECO:0000256" key="6">
    <source>
        <dbReference type="ARBA" id="ARBA00023098"/>
    </source>
</evidence>
<dbReference type="Pfam" id="PF01648">
    <property type="entry name" value="ACPS"/>
    <property type="match status" value="1"/>
</dbReference>
<dbReference type="RefSeq" id="XP_040624476.1">
    <property type="nucleotide sequence ID" value="XM_040771366.1"/>
</dbReference>
<dbReference type="SUPFAM" id="SSF56214">
    <property type="entry name" value="4'-phosphopantetheinyl transferase"/>
    <property type="match status" value="1"/>
</dbReference>
<dbReference type="EMBL" id="JH795876">
    <property type="protein sequence ID" value="EJT97578.1"/>
    <property type="molecule type" value="Genomic_DNA"/>
</dbReference>
<dbReference type="Proteomes" id="UP000030653">
    <property type="component" value="Unassembled WGS sequence"/>
</dbReference>
<dbReference type="AlphaFoldDB" id="M5FQ87"/>
<dbReference type="GeneID" id="63686428"/>
<keyword evidence="7" id="KW-0275">Fatty acid biosynthesis</keyword>
<dbReference type="InterPro" id="IPR008278">
    <property type="entry name" value="4-PPantetheinyl_Trfase_dom"/>
</dbReference>
<gene>
    <name evidence="10" type="ORF">DACRYDRAFT_18557</name>
</gene>
<evidence type="ECO:0000256" key="2">
    <source>
        <dbReference type="ARBA" id="ARBA00022679"/>
    </source>
</evidence>
<keyword evidence="1" id="KW-0444">Lipid biosynthesis</keyword>
<dbReference type="InterPro" id="IPR004568">
    <property type="entry name" value="Ppantetheine-prot_Trfase_dom"/>
</dbReference>
<keyword evidence="2 10" id="KW-0808">Transferase</keyword>
<dbReference type="GO" id="GO:0008897">
    <property type="term" value="F:holo-[acyl-carrier-protein] synthase activity"/>
    <property type="evidence" value="ECO:0007669"/>
    <property type="project" value="InterPro"/>
</dbReference>
<keyword evidence="11" id="KW-1185">Reference proteome</keyword>
<dbReference type="OrthoDB" id="15433at2759"/>
<name>M5FQ87_DACPD</name>
<reference evidence="10 11" key="1">
    <citation type="journal article" date="2012" name="Science">
        <title>The Paleozoic origin of enzymatic lignin decomposition reconstructed from 31 fungal genomes.</title>
        <authorList>
            <person name="Floudas D."/>
            <person name="Binder M."/>
            <person name="Riley R."/>
            <person name="Barry K."/>
            <person name="Blanchette R.A."/>
            <person name="Henrissat B."/>
            <person name="Martinez A.T."/>
            <person name="Otillar R."/>
            <person name="Spatafora J.W."/>
            <person name="Yadav J.S."/>
            <person name="Aerts A."/>
            <person name="Benoit I."/>
            <person name="Boyd A."/>
            <person name="Carlson A."/>
            <person name="Copeland A."/>
            <person name="Coutinho P.M."/>
            <person name="de Vries R.P."/>
            <person name="Ferreira P."/>
            <person name="Findley K."/>
            <person name="Foster B."/>
            <person name="Gaskell J."/>
            <person name="Glotzer D."/>
            <person name="Gorecki P."/>
            <person name="Heitman J."/>
            <person name="Hesse C."/>
            <person name="Hori C."/>
            <person name="Igarashi K."/>
            <person name="Jurgens J.A."/>
            <person name="Kallen N."/>
            <person name="Kersten P."/>
            <person name="Kohler A."/>
            <person name="Kuees U."/>
            <person name="Kumar T.K.A."/>
            <person name="Kuo A."/>
            <person name="LaButti K."/>
            <person name="Larrondo L.F."/>
            <person name="Lindquist E."/>
            <person name="Ling A."/>
            <person name="Lombard V."/>
            <person name="Lucas S."/>
            <person name="Lundell T."/>
            <person name="Martin R."/>
            <person name="McLaughlin D.J."/>
            <person name="Morgenstern I."/>
            <person name="Morin E."/>
            <person name="Murat C."/>
            <person name="Nagy L.G."/>
            <person name="Nolan M."/>
            <person name="Ohm R.A."/>
            <person name="Patyshakuliyeva A."/>
            <person name="Rokas A."/>
            <person name="Ruiz-Duenas F.J."/>
            <person name="Sabat G."/>
            <person name="Salamov A."/>
            <person name="Samejima M."/>
            <person name="Schmutz J."/>
            <person name="Slot J.C."/>
            <person name="St John F."/>
            <person name="Stenlid J."/>
            <person name="Sun H."/>
            <person name="Sun S."/>
            <person name="Syed K."/>
            <person name="Tsang A."/>
            <person name="Wiebenga A."/>
            <person name="Young D."/>
            <person name="Pisabarro A."/>
            <person name="Eastwood D.C."/>
            <person name="Martin F."/>
            <person name="Cullen D."/>
            <person name="Grigoriev I.V."/>
            <person name="Hibbett D.S."/>
        </authorList>
    </citation>
    <scope>NUCLEOTIDE SEQUENCE [LARGE SCALE GENOMIC DNA]</scope>
    <source>
        <strain evidence="10 11">DJM-731 SS1</strain>
    </source>
</reference>
<evidence type="ECO:0000256" key="7">
    <source>
        <dbReference type="ARBA" id="ARBA00023160"/>
    </source>
</evidence>
<feature type="region of interest" description="Disordered" evidence="8">
    <location>
        <begin position="152"/>
        <end position="186"/>
    </location>
</feature>
<keyword evidence="4" id="KW-0276">Fatty acid metabolism</keyword>
<evidence type="ECO:0000313" key="10">
    <source>
        <dbReference type="EMBL" id="EJT97578.1"/>
    </source>
</evidence>
<dbReference type="Gene3D" id="3.90.470.20">
    <property type="entry name" value="4'-phosphopantetheinyl transferase domain"/>
    <property type="match status" value="1"/>
</dbReference>
<proteinExistence type="inferred from homology"/>
<evidence type="ECO:0000256" key="5">
    <source>
        <dbReference type="ARBA" id="ARBA00022842"/>
    </source>
</evidence>
<evidence type="ECO:0000256" key="4">
    <source>
        <dbReference type="ARBA" id="ARBA00022832"/>
    </source>
</evidence>
<keyword evidence="6" id="KW-0443">Lipid metabolism</keyword>
<dbReference type="GO" id="GO:0000287">
    <property type="term" value="F:magnesium ion binding"/>
    <property type="evidence" value="ECO:0007669"/>
    <property type="project" value="InterPro"/>
</dbReference>
<evidence type="ECO:0000256" key="1">
    <source>
        <dbReference type="ARBA" id="ARBA00022516"/>
    </source>
</evidence>